<dbReference type="AlphaFoldDB" id="A0A0A0BV52"/>
<comment type="caution">
    <text evidence="7">The sequence shown here is derived from an EMBL/GenBank/DDBJ whole genome shotgun (WGS) entry which is preliminary data.</text>
</comment>
<evidence type="ECO:0000256" key="1">
    <source>
        <dbReference type="ARBA" id="ARBA00004141"/>
    </source>
</evidence>
<dbReference type="RefSeq" id="WP_152605562.1">
    <property type="nucleotide sequence ID" value="NZ_AXCY01000012.1"/>
</dbReference>
<reference evidence="7 8" key="1">
    <citation type="submission" date="2013-08" db="EMBL/GenBank/DDBJ databases">
        <title>Genome sequencing of Cellulomonas carbonis T26.</title>
        <authorList>
            <person name="Chen F."/>
            <person name="Li Y."/>
            <person name="Wang G."/>
        </authorList>
    </citation>
    <scope>NUCLEOTIDE SEQUENCE [LARGE SCALE GENOMIC DNA]</scope>
    <source>
        <strain evidence="7 8">T26</strain>
    </source>
</reference>
<evidence type="ECO:0008006" key="9">
    <source>
        <dbReference type="Google" id="ProtNLM"/>
    </source>
</evidence>
<feature type="compositionally biased region" description="Low complexity" evidence="5">
    <location>
        <begin position="30"/>
        <end position="50"/>
    </location>
</feature>
<dbReference type="OrthoDB" id="9808930at2"/>
<feature type="transmembrane region" description="Helical" evidence="6">
    <location>
        <begin position="79"/>
        <end position="101"/>
    </location>
</feature>
<feature type="transmembrane region" description="Helical" evidence="6">
    <location>
        <begin position="113"/>
        <end position="133"/>
    </location>
</feature>
<sequence length="175" mass="18335">MTTNPSDAQEPGVPPTPPPSGGAYPPPPGAGQVPPAGGYQQPGGYQQGAYQQGGYQQPGYGAPAGAPLSDSDQRMWATLAHIGGLLVSFVAPLVVWLVFKGRGQFVEDQAKEALNFQITLVIVGIAISIITALTLGLGAILYLVFIVALVFMILAAVAANRGQYYRYPANIRIIK</sequence>
<gene>
    <name evidence="7" type="ORF">N868_04770</name>
</gene>
<evidence type="ECO:0000256" key="6">
    <source>
        <dbReference type="SAM" id="Phobius"/>
    </source>
</evidence>
<keyword evidence="2 6" id="KW-0812">Transmembrane</keyword>
<feature type="region of interest" description="Disordered" evidence="5">
    <location>
        <begin position="1"/>
        <end position="50"/>
    </location>
</feature>
<comment type="subcellular location">
    <subcellularLocation>
        <location evidence="1">Membrane</location>
        <topology evidence="1">Multi-pass membrane protein</topology>
    </subcellularLocation>
</comment>
<proteinExistence type="predicted"/>
<feature type="transmembrane region" description="Helical" evidence="6">
    <location>
        <begin position="139"/>
        <end position="159"/>
    </location>
</feature>
<feature type="compositionally biased region" description="Pro residues" evidence="5">
    <location>
        <begin position="12"/>
        <end position="29"/>
    </location>
</feature>
<keyword evidence="8" id="KW-1185">Reference proteome</keyword>
<dbReference type="Pfam" id="PF09685">
    <property type="entry name" value="MamF_MmsF"/>
    <property type="match status" value="1"/>
</dbReference>
<evidence type="ECO:0000256" key="2">
    <source>
        <dbReference type="ARBA" id="ARBA00022692"/>
    </source>
</evidence>
<dbReference type="Proteomes" id="UP000029839">
    <property type="component" value="Unassembled WGS sequence"/>
</dbReference>
<organism evidence="7 8">
    <name type="scientific">Cellulomonas carbonis T26</name>
    <dbReference type="NCBI Taxonomy" id="947969"/>
    <lineage>
        <taxon>Bacteria</taxon>
        <taxon>Bacillati</taxon>
        <taxon>Actinomycetota</taxon>
        <taxon>Actinomycetes</taxon>
        <taxon>Micrococcales</taxon>
        <taxon>Cellulomonadaceae</taxon>
        <taxon>Cellulomonas</taxon>
    </lineage>
</organism>
<evidence type="ECO:0000256" key="3">
    <source>
        <dbReference type="ARBA" id="ARBA00022989"/>
    </source>
</evidence>
<keyword evidence="3 6" id="KW-1133">Transmembrane helix</keyword>
<name>A0A0A0BV52_9CELL</name>
<dbReference type="EMBL" id="AXCY01000012">
    <property type="protein sequence ID" value="KGM11855.1"/>
    <property type="molecule type" value="Genomic_DNA"/>
</dbReference>
<protein>
    <recommendedName>
        <fullName evidence="9">DUF4870 domain-containing protein</fullName>
    </recommendedName>
</protein>
<evidence type="ECO:0000313" key="8">
    <source>
        <dbReference type="Proteomes" id="UP000029839"/>
    </source>
</evidence>
<dbReference type="InterPro" id="IPR019109">
    <property type="entry name" value="MamF_MmsF"/>
</dbReference>
<reference evidence="7 8" key="2">
    <citation type="journal article" date="2015" name="Stand. Genomic Sci.">
        <title>Draft genome sequence of Cellulomonas carbonis T26(T) and comparative analysis of six Cellulomonas genomes.</title>
        <authorList>
            <person name="Zhuang W."/>
            <person name="Zhang S."/>
            <person name="Xia X."/>
            <person name="Wang G."/>
        </authorList>
    </citation>
    <scope>NUCLEOTIDE SEQUENCE [LARGE SCALE GENOMIC DNA]</scope>
    <source>
        <strain evidence="7 8">T26</strain>
    </source>
</reference>
<evidence type="ECO:0000256" key="5">
    <source>
        <dbReference type="SAM" id="MobiDB-lite"/>
    </source>
</evidence>
<evidence type="ECO:0000313" key="7">
    <source>
        <dbReference type="EMBL" id="KGM11855.1"/>
    </source>
</evidence>
<accession>A0A0A0BV52</accession>
<evidence type="ECO:0000256" key="4">
    <source>
        <dbReference type="ARBA" id="ARBA00023136"/>
    </source>
</evidence>
<keyword evidence="4 6" id="KW-0472">Membrane</keyword>